<dbReference type="Proteomes" id="UP000620559">
    <property type="component" value="Unassembled WGS sequence"/>
</dbReference>
<organism evidence="1 2">
    <name type="scientific">Plectonema cf. radiosum LEGE 06105</name>
    <dbReference type="NCBI Taxonomy" id="945769"/>
    <lineage>
        <taxon>Bacteria</taxon>
        <taxon>Bacillati</taxon>
        <taxon>Cyanobacteriota</taxon>
        <taxon>Cyanophyceae</taxon>
        <taxon>Oscillatoriophycideae</taxon>
        <taxon>Oscillatoriales</taxon>
        <taxon>Microcoleaceae</taxon>
        <taxon>Plectonema</taxon>
    </lineage>
</organism>
<sequence>MSVNCLTKPKFRQQQKVYFIGGTGKIKKLQKEVHTWIYTVEMNMGPEPDFGRVGAETTILLEEQDIRIENAN</sequence>
<evidence type="ECO:0000313" key="2">
    <source>
        <dbReference type="Proteomes" id="UP000620559"/>
    </source>
</evidence>
<gene>
    <name evidence="1" type="ORF">IQ247_06095</name>
</gene>
<name>A0A8J7F1Z8_9CYAN</name>
<proteinExistence type="predicted"/>
<dbReference type="EMBL" id="JADEWL010000012">
    <property type="protein sequence ID" value="MBE9212283.1"/>
    <property type="molecule type" value="Genomic_DNA"/>
</dbReference>
<dbReference type="RefSeq" id="WP_193918066.1">
    <property type="nucleotide sequence ID" value="NZ_JADEWL010000012.1"/>
</dbReference>
<keyword evidence="2" id="KW-1185">Reference proteome</keyword>
<dbReference type="AlphaFoldDB" id="A0A8J7F1Z8"/>
<evidence type="ECO:0000313" key="1">
    <source>
        <dbReference type="EMBL" id="MBE9212283.1"/>
    </source>
</evidence>
<comment type="caution">
    <text evidence="1">The sequence shown here is derived from an EMBL/GenBank/DDBJ whole genome shotgun (WGS) entry which is preliminary data.</text>
</comment>
<protein>
    <submittedName>
        <fullName evidence="1">Uncharacterized protein</fullName>
    </submittedName>
</protein>
<accession>A0A8J7F1Z8</accession>
<reference evidence="1" key="1">
    <citation type="submission" date="2020-10" db="EMBL/GenBank/DDBJ databases">
        <authorList>
            <person name="Castelo-Branco R."/>
            <person name="Eusebio N."/>
            <person name="Adriana R."/>
            <person name="Vieira A."/>
            <person name="Brugerolle De Fraissinette N."/>
            <person name="Rezende De Castro R."/>
            <person name="Schneider M.P."/>
            <person name="Vasconcelos V."/>
            <person name="Leao P.N."/>
        </authorList>
    </citation>
    <scope>NUCLEOTIDE SEQUENCE</scope>
    <source>
        <strain evidence="1">LEGE 06105</strain>
    </source>
</reference>